<dbReference type="PROSITE" id="PS01187">
    <property type="entry name" value="EGF_CA"/>
    <property type="match status" value="2"/>
</dbReference>
<evidence type="ECO:0000256" key="12">
    <source>
        <dbReference type="PROSITE-ProRule" id="PRU00076"/>
    </source>
</evidence>
<gene>
    <name evidence="15" type="ORF">PoB_007097700</name>
</gene>
<dbReference type="InterPro" id="IPR050751">
    <property type="entry name" value="ECM_structural_protein"/>
</dbReference>
<keyword evidence="4 12" id="KW-0245">EGF-like domain</keyword>
<feature type="compositionally biased region" description="Basic and acidic residues" evidence="13">
    <location>
        <begin position="246"/>
        <end position="260"/>
    </location>
</feature>
<dbReference type="AlphaFoldDB" id="A0AAV4DJL3"/>
<organism evidence="15 16">
    <name type="scientific">Plakobranchus ocellatus</name>
    <dbReference type="NCBI Taxonomy" id="259542"/>
    <lineage>
        <taxon>Eukaryota</taxon>
        <taxon>Metazoa</taxon>
        <taxon>Spiralia</taxon>
        <taxon>Lophotrochozoa</taxon>
        <taxon>Mollusca</taxon>
        <taxon>Gastropoda</taxon>
        <taxon>Heterobranchia</taxon>
        <taxon>Euthyneura</taxon>
        <taxon>Panpulmonata</taxon>
        <taxon>Sacoglossa</taxon>
        <taxon>Placobranchoidea</taxon>
        <taxon>Plakobranchidae</taxon>
        <taxon>Plakobranchus</taxon>
    </lineage>
</organism>
<dbReference type="InterPro" id="IPR009030">
    <property type="entry name" value="Growth_fac_rcpt_cys_sf"/>
</dbReference>
<comment type="similarity">
    <text evidence="2">Belongs to the CRELD family.</text>
</comment>
<dbReference type="InterPro" id="IPR049883">
    <property type="entry name" value="NOTCH1_EGF-like"/>
</dbReference>
<dbReference type="Proteomes" id="UP000735302">
    <property type="component" value="Unassembled WGS sequence"/>
</dbReference>
<keyword evidence="8" id="KW-0413">Isomerase</keyword>
<evidence type="ECO:0000259" key="14">
    <source>
        <dbReference type="PROSITE" id="PS50026"/>
    </source>
</evidence>
<dbReference type="Pfam" id="PF07645">
    <property type="entry name" value="EGF_CA"/>
    <property type="match status" value="1"/>
</dbReference>
<dbReference type="PANTHER" id="PTHR24034:SF209">
    <property type="entry name" value="EGF-LIKE DOMAIN-CONTAINING PROTEIN"/>
    <property type="match status" value="1"/>
</dbReference>
<evidence type="ECO:0000256" key="5">
    <source>
        <dbReference type="ARBA" id="ARBA00022729"/>
    </source>
</evidence>
<evidence type="ECO:0000256" key="4">
    <source>
        <dbReference type="ARBA" id="ARBA00022536"/>
    </source>
</evidence>
<dbReference type="InterPro" id="IPR001881">
    <property type="entry name" value="EGF-like_Ca-bd_dom"/>
</dbReference>
<protein>
    <recommendedName>
        <fullName evidence="3">protein disulfide-isomerase</fullName>
        <ecNumber evidence="3">5.3.4.1</ecNumber>
    </recommendedName>
    <alternativeName>
        <fullName evidence="11">Cysteine-rich with EGF-like domain protein 1</fullName>
    </alternativeName>
</protein>
<reference evidence="15 16" key="1">
    <citation type="journal article" date="2021" name="Elife">
        <title>Chloroplast acquisition without the gene transfer in kleptoplastic sea slugs, Plakobranchus ocellatus.</title>
        <authorList>
            <person name="Maeda T."/>
            <person name="Takahashi S."/>
            <person name="Yoshida T."/>
            <person name="Shimamura S."/>
            <person name="Takaki Y."/>
            <person name="Nagai Y."/>
            <person name="Toyoda A."/>
            <person name="Suzuki Y."/>
            <person name="Arimoto A."/>
            <person name="Ishii H."/>
            <person name="Satoh N."/>
            <person name="Nishiyama T."/>
            <person name="Hasebe M."/>
            <person name="Maruyama T."/>
            <person name="Minagawa J."/>
            <person name="Obokata J."/>
            <person name="Shigenobu S."/>
        </authorList>
    </citation>
    <scope>NUCLEOTIDE SEQUENCE [LARGE SCALE GENOMIC DNA]</scope>
</reference>
<dbReference type="SUPFAM" id="SSF57184">
    <property type="entry name" value="Growth factor receptor domain"/>
    <property type="match status" value="1"/>
</dbReference>
<comment type="catalytic activity">
    <reaction evidence="1">
        <text>Catalyzes the rearrangement of -S-S- bonds in proteins.</text>
        <dbReference type="EC" id="5.3.4.1"/>
    </reaction>
</comment>
<dbReference type="PROSITE" id="PS01248">
    <property type="entry name" value="EGF_LAM_1"/>
    <property type="match status" value="1"/>
</dbReference>
<dbReference type="EMBL" id="BLXT01007956">
    <property type="protein sequence ID" value="GFO44472.1"/>
    <property type="molecule type" value="Genomic_DNA"/>
</dbReference>
<proteinExistence type="inferred from homology"/>
<dbReference type="InterPro" id="IPR018097">
    <property type="entry name" value="EGF_Ca-bd_CS"/>
</dbReference>
<evidence type="ECO:0000256" key="7">
    <source>
        <dbReference type="ARBA" id="ARBA00023157"/>
    </source>
</evidence>
<evidence type="ECO:0000256" key="13">
    <source>
        <dbReference type="SAM" id="MobiDB-lite"/>
    </source>
</evidence>
<dbReference type="InterPro" id="IPR002049">
    <property type="entry name" value="LE_dom"/>
</dbReference>
<keyword evidence="5" id="KW-0732">Signal</keyword>
<evidence type="ECO:0000256" key="8">
    <source>
        <dbReference type="ARBA" id="ARBA00023235"/>
    </source>
</evidence>
<keyword evidence="7" id="KW-1015">Disulfide bond</keyword>
<comment type="caution">
    <text evidence="15">The sequence shown here is derived from an EMBL/GenBank/DDBJ whole genome shotgun (WGS) entry which is preliminary data.</text>
</comment>
<dbReference type="SMART" id="SM00261">
    <property type="entry name" value="FU"/>
    <property type="match status" value="2"/>
</dbReference>
<dbReference type="InterPro" id="IPR000742">
    <property type="entry name" value="EGF"/>
</dbReference>
<dbReference type="PROSITE" id="PS00010">
    <property type="entry name" value="ASX_HYDROXYL"/>
    <property type="match status" value="1"/>
</dbReference>
<sequence>MFCQALGKSPHSSEKIYGSDFKTQSLRSGKRKVCRWTAGSHDLGVAWPLYNGEGTREGTGECRCDSGYKGDMCLECKDGFYEESSNETHTICKVCHISCKNICTEGGPKGCDECKKGWQEDEELGCQDIDECATAPCEENQYCSNTQGSYTCFTCDVACDSCTGAGPKKCKECSTGFTFNEDSTECLDDNECSADPSLCSGENEMCKNTPGTYECVCQTGFVRRDNVCVTAPKDAESETGFVEDEDIKKDESEESAKEEL</sequence>
<evidence type="ECO:0000256" key="11">
    <source>
        <dbReference type="ARBA" id="ARBA00049822"/>
    </source>
</evidence>
<name>A0AAV4DJL3_9GAST</name>
<dbReference type="SMART" id="SM00179">
    <property type="entry name" value="EGF_CA"/>
    <property type="match status" value="2"/>
</dbReference>
<dbReference type="PROSITE" id="PS01186">
    <property type="entry name" value="EGF_2"/>
    <property type="match status" value="1"/>
</dbReference>
<feature type="domain" description="EGF-like" evidence="14">
    <location>
        <begin position="188"/>
        <end position="229"/>
    </location>
</feature>
<dbReference type="EC" id="5.3.4.1" evidence="3"/>
<dbReference type="GO" id="GO:0005509">
    <property type="term" value="F:calcium ion binding"/>
    <property type="evidence" value="ECO:0007669"/>
    <property type="project" value="InterPro"/>
</dbReference>
<dbReference type="InterPro" id="IPR006212">
    <property type="entry name" value="Furin_repeat"/>
</dbReference>
<evidence type="ECO:0000256" key="2">
    <source>
        <dbReference type="ARBA" id="ARBA00005897"/>
    </source>
</evidence>
<evidence type="ECO:0000256" key="1">
    <source>
        <dbReference type="ARBA" id="ARBA00001182"/>
    </source>
</evidence>
<dbReference type="Gene3D" id="2.10.25.10">
    <property type="entry name" value="Laminin"/>
    <property type="match status" value="3"/>
</dbReference>
<keyword evidence="6" id="KW-0677">Repeat</keyword>
<comment type="caution">
    <text evidence="12">Lacks conserved residue(s) required for the propagation of feature annotation.</text>
</comment>
<accession>A0AAV4DJL3</accession>
<evidence type="ECO:0000313" key="16">
    <source>
        <dbReference type="Proteomes" id="UP000735302"/>
    </source>
</evidence>
<evidence type="ECO:0000256" key="6">
    <source>
        <dbReference type="ARBA" id="ARBA00022737"/>
    </source>
</evidence>
<evidence type="ECO:0000256" key="10">
    <source>
        <dbReference type="ARBA" id="ARBA00049626"/>
    </source>
</evidence>
<keyword evidence="16" id="KW-1185">Reference proteome</keyword>
<dbReference type="GO" id="GO:0003756">
    <property type="term" value="F:protein disulfide isomerase activity"/>
    <property type="evidence" value="ECO:0007669"/>
    <property type="project" value="UniProtKB-EC"/>
</dbReference>
<dbReference type="InterPro" id="IPR000152">
    <property type="entry name" value="EGF-type_Asp/Asn_hydroxyl_site"/>
</dbReference>
<feature type="region of interest" description="Disordered" evidence="13">
    <location>
        <begin position="239"/>
        <end position="260"/>
    </location>
</feature>
<evidence type="ECO:0000256" key="3">
    <source>
        <dbReference type="ARBA" id="ARBA00012723"/>
    </source>
</evidence>
<dbReference type="PROSITE" id="PS50026">
    <property type="entry name" value="EGF_3"/>
    <property type="match status" value="1"/>
</dbReference>
<dbReference type="Pfam" id="PF00053">
    <property type="entry name" value="EGF_laminin"/>
    <property type="match status" value="1"/>
</dbReference>
<dbReference type="PANTHER" id="PTHR24034">
    <property type="entry name" value="EGF-LIKE DOMAIN-CONTAINING PROTEIN"/>
    <property type="match status" value="1"/>
</dbReference>
<evidence type="ECO:0000313" key="15">
    <source>
        <dbReference type="EMBL" id="GFO44472.1"/>
    </source>
</evidence>
<evidence type="ECO:0000256" key="9">
    <source>
        <dbReference type="ARBA" id="ARBA00023284"/>
    </source>
</evidence>
<comment type="function">
    <text evidence="10">Protein disulfide isomerase. Promotes the localization of acetylcholine receptors (AChRs) to the plasma membrane.</text>
</comment>
<keyword evidence="9" id="KW-0676">Redox-active center</keyword>